<dbReference type="Pfam" id="PF01847">
    <property type="entry name" value="VHL"/>
    <property type="match status" value="1"/>
</dbReference>
<sequence>MAINEDVVYEVNDKGERIVVKSIESENTAYLRFTNRTSRPVDVWWRDFQGIKRHYIRLEAGAYYDVNSFLTHPWEFTDASTNESFVINNQVIFRAPNHVGGMLYRTNWNISVMVRPLRRAALLALATLLPNPEAATVLGLPMMLGRELAELVSTLQNTPEIVSVEH</sequence>
<comment type="similarity">
    <text evidence="1">Belongs to the VHL family.</text>
</comment>
<evidence type="ECO:0000256" key="1">
    <source>
        <dbReference type="ARBA" id="ARBA00010057"/>
    </source>
</evidence>
<dbReference type="AlphaFoldDB" id="A0A8S0ZAK4"/>
<dbReference type="InterPro" id="IPR024053">
    <property type="entry name" value="VHL_beta_dom"/>
</dbReference>
<gene>
    <name evidence="3" type="ORF">APLA_LOCUS3960</name>
</gene>
<evidence type="ECO:0000313" key="3">
    <source>
        <dbReference type="EMBL" id="CAB3229313.1"/>
    </source>
</evidence>
<dbReference type="InterPro" id="IPR036208">
    <property type="entry name" value="VHL_sf"/>
</dbReference>
<dbReference type="InterPro" id="IPR037140">
    <property type="entry name" value="VHL_beta_dom_sf"/>
</dbReference>
<accession>A0A8S0ZAK4</accession>
<dbReference type="InterPro" id="IPR022772">
    <property type="entry name" value="VHL_tumour_suppress_b/a_dom"/>
</dbReference>
<organism evidence="3 4">
    <name type="scientific">Arctia plantaginis</name>
    <name type="common">Wood tiger moth</name>
    <name type="synonym">Phalaena plantaginis</name>
    <dbReference type="NCBI Taxonomy" id="874455"/>
    <lineage>
        <taxon>Eukaryota</taxon>
        <taxon>Metazoa</taxon>
        <taxon>Ecdysozoa</taxon>
        <taxon>Arthropoda</taxon>
        <taxon>Hexapoda</taxon>
        <taxon>Insecta</taxon>
        <taxon>Pterygota</taxon>
        <taxon>Neoptera</taxon>
        <taxon>Endopterygota</taxon>
        <taxon>Lepidoptera</taxon>
        <taxon>Glossata</taxon>
        <taxon>Ditrysia</taxon>
        <taxon>Noctuoidea</taxon>
        <taxon>Erebidae</taxon>
        <taxon>Arctiinae</taxon>
        <taxon>Arctia</taxon>
    </lineage>
</organism>
<comment type="caution">
    <text evidence="3">The sequence shown here is derived from an EMBL/GenBank/DDBJ whole genome shotgun (WGS) entry which is preliminary data.</text>
</comment>
<dbReference type="CDD" id="cd05468">
    <property type="entry name" value="pVHL"/>
    <property type="match status" value="1"/>
</dbReference>
<feature type="domain" description="von Hippel-Lindau disease tumour suppressor beta" evidence="2">
    <location>
        <begin position="20"/>
        <end position="95"/>
    </location>
</feature>
<dbReference type="SUPFAM" id="SSF49468">
    <property type="entry name" value="VHL"/>
    <property type="match status" value="1"/>
</dbReference>
<protein>
    <recommendedName>
        <fullName evidence="2">von Hippel-Lindau disease tumour suppressor beta domain-containing protein</fullName>
    </recommendedName>
</protein>
<dbReference type="OrthoDB" id="5587616at2759"/>
<evidence type="ECO:0000313" key="4">
    <source>
        <dbReference type="Proteomes" id="UP000494256"/>
    </source>
</evidence>
<dbReference type="Proteomes" id="UP000494256">
    <property type="component" value="Unassembled WGS sequence"/>
</dbReference>
<evidence type="ECO:0000259" key="2">
    <source>
        <dbReference type="Pfam" id="PF01847"/>
    </source>
</evidence>
<reference evidence="3 4" key="1">
    <citation type="submission" date="2020-04" db="EMBL/GenBank/DDBJ databases">
        <authorList>
            <person name="Wallbank WR R."/>
            <person name="Pardo Diaz C."/>
            <person name="Kozak K."/>
            <person name="Martin S."/>
            <person name="Jiggins C."/>
            <person name="Moest M."/>
            <person name="Warren A I."/>
            <person name="Byers J.R.P. K."/>
            <person name="Montejo-Kovacevich G."/>
            <person name="Yen C E."/>
        </authorList>
    </citation>
    <scope>NUCLEOTIDE SEQUENCE [LARGE SCALE GENOMIC DNA]</scope>
</reference>
<dbReference type="Gene3D" id="2.60.40.780">
    <property type="entry name" value="von Hippel-Lindau disease tumour suppressor, beta domain"/>
    <property type="match status" value="1"/>
</dbReference>
<proteinExistence type="inferred from homology"/>
<dbReference type="EMBL" id="CADEBD010000286">
    <property type="protein sequence ID" value="CAB3229313.1"/>
    <property type="molecule type" value="Genomic_DNA"/>
</dbReference>
<name>A0A8S0ZAK4_ARCPL</name>